<comment type="caution">
    <text evidence="2">The sequence shown here is derived from an EMBL/GenBank/DDBJ whole genome shotgun (WGS) entry which is preliminary data.</text>
</comment>
<dbReference type="Proteomes" id="UP000746690">
    <property type="component" value="Unassembled WGS sequence"/>
</dbReference>
<evidence type="ECO:0000256" key="1">
    <source>
        <dbReference type="PROSITE-ProRule" id="PRU00023"/>
    </source>
</evidence>
<dbReference type="Gene3D" id="1.25.40.20">
    <property type="entry name" value="Ankyrin repeat-containing domain"/>
    <property type="match status" value="1"/>
</dbReference>
<feature type="repeat" description="ANK" evidence="1">
    <location>
        <begin position="107"/>
        <end position="139"/>
    </location>
</feature>
<dbReference type="InterPro" id="IPR036770">
    <property type="entry name" value="Ankyrin_rpt-contain_sf"/>
</dbReference>
<dbReference type="RefSeq" id="WP_169670197.1">
    <property type="nucleotide sequence ID" value="NZ_JABBHF010000002.1"/>
</dbReference>
<organism evidence="2 3">
    <name type="scientific">Flavivirga algicola</name>
    <dbReference type="NCBI Taxonomy" id="2729136"/>
    <lineage>
        <taxon>Bacteria</taxon>
        <taxon>Pseudomonadati</taxon>
        <taxon>Bacteroidota</taxon>
        <taxon>Flavobacteriia</taxon>
        <taxon>Flavobacteriales</taxon>
        <taxon>Flavobacteriaceae</taxon>
        <taxon>Flavivirga</taxon>
    </lineage>
</organism>
<dbReference type="InterPro" id="IPR002110">
    <property type="entry name" value="Ankyrin_rpt"/>
</dbReference>
<protein>
    <submittedName>
        <fullName evidence="2">Ankyrin repeat domain-containing protein</fullName>
    </submittedName>
</protein>
<name>A0ABX1RTR5_9FLAO</name>
<dbReference type="SMART" id="SM00248">
    <property type="entry name" value="ANK"/>
    <property type="match status" value="2"/>
</dbReference>
<gene>
    <name evidence="2" type="ORF">HHX25_03505</name>
</gene>
<evidence type="ECO:0000313" key="3">
    <source>
        <dbReference type="Proteomes" id="UP000746690"/>
    </source>
</evidence>
<dbReference type="PROSITE" id="PS50088">
    <property type="entry name" value="ANK_REPEAT"/>
    <property type="match status" value="1"/>
</dbReference>
<sequence>MDLFKEIAYQIELHSVQGIKACFEKGLDSNSEHQGKLLIDLMVGMYTRSPRFKACVELFIEYGLKFENAPLLAVLTDNAPELKKHLASNPKIIHDKISLECAYTPLKEASLLHLCAEFNHVECAKVLIEYGIDINVKAGTDENGFGGQTPIFHTVNQNNNNSIDMLDLLLSHNPDLSYTIQGIIWGKGFSWETLIPSINPISYAMFGLLPQMHRDEKTISVVVEKLTEKAYGIKYSSKNIPNQYLSE</sequence>
<proteinExistence type="predicted"/>
<accession>A0ABX1RTR5</accession>
<reference evidence="2 3" key="1">
    <citation type="submission" date="2020-04" db="EMBL/GenBank/DDBJ databases">
        <title>A Flavivirga sp. nov.</title>
        <authorList>
            <person name="Sun X."/>
        </authorList>
    </citation>
    <scope>NUCLEOTIDE SEQUENCE [LARGE SCALE GENOMIC DNA]</scope>
    <source>
        <strain evidence="2 3">Y03</strain>
    </source>
</reference>
<dbReference type="SUPFAM" id="SSF48403">
    <property type="entry name" value="Ankyrin repeat"/>
    <property type="match status" value="1"/>
</dbReference>
<evidence type="ECO:0000313" key="2">
    <source>
        <dbReference type="EMBL" id="NMH86556.1"/>
    </source>
</evidence>
<dbReference type="Pfam" id="PF12796">
    <property type="entry name" value="Ank_2"/>
    <property type="match status" value="1"/>
</dbReference>
<dbReference type="EMBL" id="JABBHF010000002">
    <property type="protein sequence ID" value="NMH86556.1"/>
    <property type="molecule type" value="Genomic_DNA"/>
</dbReference>
<keyword evidence="1" id="KW-0040">ANK repeat</keyword>
<dbReference type="PROSITE" id="PS50297">
    <property type="entry name" value="ANK_REP_REGION"/>
    <property type="match status" value="1"/>
</dbReference>
<keyword evidence="3" id="KW-1185">Reference proteome</keyword>